<feature type="transmembrane region" description="Helical" evidence="1">
    <location>
        <begin position="31"/>
        <end position="49"/>
    </location>
</feature>
<protein>
    <submittedName>
        <fullName evidence="2">YlaF family protein</fullName>
    </submittedName>
</protein>
<keyword evidence="1" id="KW-0812">Transmembrane</keyword>
<sequence>MKQIKWTLLLYAILAAALIAGIGVAIAEQSIIGTLACIIAVILVMGMGFKTKKRMRENGQL</sequence>
<reference evidence="2" key="2">
    <citation type="submission" date="2023-08" db="EMBL/GenBank/DDBJ databases">
        <title>Nitrogen cycling bacteria in agricultural field soils.</title>
        <authorList>
            <person name="Jang J."/>
        </authorList>
    </citation>
    <scope>NUCLEOTIDE SEQUENCE</scope>
    <source>
        <strain evidence="2">PS3-36</strain>
    </source>
</reference>
<gene>
    <name evidence="3" type="ORF">E2K98_01630</name>
    <name evidence="2" type="ORF">RCG21_10695</name>
</gene>
<dbReference type="EMBL" id="JAVGVR010000001">
    <property type="protein sequence ID" value="MDQ6596813.1"/>
    <property type="molecule type" value="Genomic_DNA"/>
</dbReference>
<evidence type="ECO:0000313" key="5">
    <source>
        <dbReference type="Proteomes" id="UP001178888"/>
    </source>
</evidence>
<evidence type="ECO:0000313" key="2">
    <source>
        <dbReference type="EMBL" id="MDQ6596813.1"/>
    </source>
</evidence>
<dbReference type="Proteomes" id="UP000295132">
    <property type="component" value="Unassembled WGS sequence"/>
</dbReference>
<evidence type="ECO:0000256" key="1">
    <source>
        <dbReference type="SAM" id="Phobius"/>
    </source>
</evidence>
<evidence type="ECO:0000313" key="3">
    <source>
        <dbReference type="EMBL" id="TDK64974.1"/>
    </source>
</evidence>
<comment type="caution">
    <text evidence="3">The sequence shown here is derived from an EMBL/GenBank/DDBJ whole genome shotgun (WGS) entry which is preliminary data.</text>
</comment>
<dbReference type="Pfam" id="PF17259">
    <property type="entry name" value="DUF5325"/>
    <property type="match status" value="1"/>
</dbReference>
<evidence type="ECO:0000313" key="4">
    <source>
        <dbReference type="Proteomes" id="UP000295132"/>
    </source>
</evidence>
<name>A0A4R5W1M8_9BACI</name>
<feature type="transmembrane region" description="Helical" evidence="1">
    <location>
        <begin position="7"/>
        <end position="25"/>
    </location>
</feature>
<reference evidence="3 4" key="1">
    <citation type="submission" date="2019-03" db="EMBL/GenBank/DDBJ databases">
        <title>Bacillus niacini sp. nov. a Nicotinate-Metabolizing Mesophile Isolated from Soil.</title>
        <authorList>
            <person name="Zhang G."/>
        </authorList>
    </citation>
    <scope>NUCLEOTIDE SEQUENCE [LARGE SCALE GENOMIC DNA]</scope>
    <source>
        <strain evidence="3 4">WN066</strain>
    </source>
</reference>
<accession>A0A4R5W1M8</accession>
<dbReference type="AlphaFoldDB" id="A0A4R5W1M8"/>
<keyword evidence="1" id="KW-0472">Membrane</keyword>
<dbReference type="RefSeq" id="WP_133332566.1">
    <property type="nucleotide sequence ID" value="NZ_JARMCE010000017.1"/>
</dbReference>
<organism evidence="3 4">
    <name type="scientific">Bacillus salipaludis</name>
    <dbReference type="NCBI Taxonomy" id="2547811"/>
    <lineage>
        <taxon>Bacteria</taxon>
        <taxon>Bacillati</taxon>
        <taxon>Bacillota</taxon>
        <taxon>Bacilli</taxon>
        <taxon>Bacillales</taxon>
        <taxon>Bacillaceae</taxon>
        <taxon>Bacillus</taxon>
    </lineage>
</organism>
<keyword evidence="1" id="KW-1133">Transmembrane helix</keyword>
<dbReference type="Proteomes" id="UP001178888">
    <property type="component" value="Unassembled WGS sequence"/>
</dbReference>
<keyword evidence="5" id="KW-1185">Reference proteome</keyword>
<dbReference type="EMBL" id="SMYO01000001">
    <property type="protein sequence ID" value="TDK64974.1"/>
    <property type="molecule type" value="Genomic_DNA"/>
</dbReference>
<dbReference type="InterPro" id="IPR035211">
    <property type="entry name" value="DUF5325"/>
</dbReference>
<proteinExistence type="predicted"/>